<dbReference type="PANTHER" id="PTHR14226">
    <property type="entry name" value="NEUROPATHY TARGET ESTERASE/SWISS CHEESE D.MELANOGASTER"/>
    <property type="match status" value="1"/>
</dbReference>
<evidence type="ECO:0000256" key="4">
    <source>
        <dbReference type="PROSITE-ProRule" id="PRU01161"/>
    </source>
</evidence>
<dbReference type="CDD" id="cd07209">
    <property type="entry name" value="Pat_hypo_Ecoli_Z1214_like"/>
    <property type="match status" value="1"/>
</dbReference>
<dbReference type="InterPro" id="IPR050301">
    <property type="entry name" value="NTE"/>
</dbReference>
<keyword evidence="2 4" id="KW-0442">Lipid degradation</keyword>
<reference evidence="6 7" key="1">
    <citation type="journal article" date="2020" name="ISME J.">
        <title>Comparative genomics reveals insights into cyanobacterial evolution and habitat adaptation.</title>
        <authorList>
            <person name="Chen M.Y."/>
            <person name="Teng W.K."/>
            <person name="Zhao L."/>
            <person name="Hu C.X."/>
            <person name="Zhou Y.K."/>
            <person name="Han B.P."/>
            <person name="Song L.R."/>
            <person name="Shu W.S."/>
        </authorList>
    </citation>
    <scope>NUCLEOTIDE SEQUENCE [LARGE SCALE GENOMIC DNA]</scope>
    <source>
        <strain evidence="6 7">FACHB-1040</strain>
    </source>
</reference>
<keyword evidence="1 4" id="KW-0378">Hydrolase</keyword>
<evidence type="ECO:0000256" key="1">
    <source>
        <dbReference type="ARBA" id="ARBA00022801"/>
    </source>
</evidence>
<comment type="caution">
    <text evidence="6">The sequence shown here is derived from an EMBL/GenBank/DDBJ whole genome shotgun (WGS) entry which is preliminary data.</text>
</comment>
<dbReference type="SUPFAM" id="SSF52151">
    <property type="entry name" value="FabD/lysophospholipase-like"/>
    <property type="match status" value="1"/>
</dbReference>
<organism evidence="6 7">
    <name type="scientific">Aphanizomenon flos-aquae FACHB-1040</name>
    <dbReference type="NCBI Taxonomy" id="2692887"/>
    <lineage>
        <taxon>Bacteria</taxon>
        <taxon>Bacillati</taxon>
        <taxon>Cyanobacteriota</taxon>
        <taxon>Cyanophyceae</taxon>
        <taxon>Nostocales</taxon>
        <taxon>Aphanizomenonaceae</taxon>
        <taxon>Aphanizomenon</taxon>
    </lineage>
</organism>
<dbReference type="Gene3D" id="3.40.1090.10">
    <property type="entry name" value="Cytosolic phospholipase A2 catalytic domain"/>
    <property type="match status" value="2"/>
</dbReference>
<dbReference type="Proteomes" id="UP000606721">
    <property type="component" value="Unassembled WGS sequence"/>
</dbReference>
<dbReference type="InterPro" id="IPR016035">
    <property type="entry name" value="Acyl_Trfase/lysoPLipase"/>
</dbReference>
<dbReference type="Pfam" id="PF01734">
    <property type="entry name" value="Patatin"/>
    <property type="match status" value="1"/>
</dbReference>
<name>A0ABR8C1S2_APHFL</name>
<proteinExistence type="predicted"/>
<feature type="short sequence motif" description="GXGXXG" evidence="4">
    <location>
        <begin position="14"/>
        <end position="19"/>
    </location>
</feature>
<feature type="domain" description="PNPLA" evidence="5">
    <location>
        <begin position="10"/>
        <end position="218"/>
    </location>
</feature>
<keyword evidence="3 4" id="KW-0443">Lipid metabolism</keyword>
<evidence type="ECO:0000256" key="2">
    <source>
        <dbReference type="ARBA" id="ARBA00022963"/>
    </source>
</evidence>
<evidence type="ECO:0000259" key="5">
    <source>
        <dbReference type="PROSITE" id="PS51635"/>
    </source>
</evidence>
<evidence type="ECO:0000313" key="7">
    <source>
        <dbReference type="Proteomes" id="UP000606721"/>
    </source>
</evidence>
<comment type="caution">
    <text evidence="4">Lacks conserved residue(s) required for the propagation of feature annotation.</text>
</comment>
<dbReference type="InterPro" id="IPR002641">
    <property type="entry name" value="PNPLA_dom"/>
</dbReference>
<dbReference type="PANTHER" id="PTHR14226:SF57">
    <property type="entry name" value="BLR7027 PROTEIN"/>
    <property type="match status" value="1"/>
</dbReference>
<accession>A0ABR8C1S2</accession>
<feature type="active site" description="Nucleophile" evidence="4">
    <location>
        <position position="43"/>
    </location>
</feature>
<feature type="short sequence motif" description="GXSXG" evidence="4">
    <location>
        <begin position="41"/>
        <end position="45"/>
    </location>
</feature>
<feature type="active site" description="Proton acceptor" evidence="4">
    <location>
        <position position="205"/>
    </location>
</feature>
<keyword evidence="7" id="KW-1185">Reference proteome</keyword>
<dbReference type="EMBL" id="JACJQT010000088">
    <property type="protein sequence ID" value="MBD2281064.1"/>
    <property type="molecule type" value="Genomic_DNA"/>
</dbReference>
<evidence type="ECO:0000313" key="6">
    <source>
        <dbReference type="EMBL" id="MBD2281064.1"/>
    </source>
</evidence>
<dbReference type="PROSITE" id="PS51635">
    <property type="entry name" value="PNPLA"/>
    <property type="match status" value="1"/>
</dbReference>
<gene>
    <name evidence="6" type="ORF">H6F99_23155</name>
</gene>
<sequence>MKEAKIKLGLVLAGGGAKGAYQSGVVKYLAEIDFAPLMIAGTSIGALNGAILASHTSFKQAADRLWQLWRELGEANIINWQLVKYPLHSLAQYLHFSQEDASLCDPNPLDKFLRYAINPQQLRAGIELWVAAFPSAHNFLPSSHKAGQIVPTIGNAIASNLGQSAEYIHVQSAKTDEEIYQTLLASAAIPLAFKSRQIDDKHYVDGWLGDNVPLKALANRGCTHAIVIHLGNGELWNRHDFPNQTIIEIRPTEDMGGLNTLLDFSPERIQLLQNRGYQDAKRILEPILQTLMIERSRQESFARLQETSKRLRDDSPIY</sequence>
<protein>
    <submittedName>
        <fullName evidence="6">Patatin-like phospholipase family protein</fullName>
    </submittedName>
</protein>
<evidence type="ECO:0000256" key="3">
    <source>
        <dbReference type="ARBA" id="ARBA00023098"/>
    </source>
</evidence>
<dbReference type="RefSeq" id="WP_190384353.1">
    <property type="nucleotide sequence ID" value="NZ_JACJQT010000088.1"/>
</dbReference>